<dbReference type="GO" id="GO:0016887">
    <property type="term" value="F:ATP hydrolysis activity"/>
    <property type="evidence" value="ECO:0007669"/>
    <property type="project" value="InterPro"/>
</dbReference>
<evidence type="ECO:0000313" key="9">
    <source>
        <dbReference type="EMBL" id="OZI46710.1"/>
    </source>
</evidence>
<dbReference type="PANTHER" id="PTHR42788">
    <property type="entry name" value="TAURINE IMPORT ATP-BINDING PROTEIN-RELATED"/>
    <property type="match status" value="1"/>
</dbReference>
<dbReference type="Gene3D" id="3.40.50.300">
    <property type="entry name" value="P-loop containing nucleotide triphosphate hydrolases"/>
    <property type="match status" value="1"/>
</dbReference>
<comment type="caution">
    <text evidence="9">The sequence shown here is derived from an EMBL/GenBank/DDBJ whole genome shotgun (WGS) entry which is preliminary data.</text>
</comment>
<dbReference type="SUPFAM" id="SSF52540">
    <property type="entry name" value="P-loop containing nucleoside triphosphate hydrolases"/>
    <property type="match status" value="1"/>
</dbReference>
<dbReference type="NCBIfam" id="TIGR01184">
    <property type="entry name" value="ntrCD"/>
    <property type="match status" value="1"/>
</dbReference>
<dbReference type="InterPro" id="IPR027417">
    <property type="entry name" value="P-loop_NTPase"/>
</dbReference>
<comment type="subcellular location">
    <subcellularLocation>
        <location evidence="1">Cell membrane</location>
        <topology evidence="1">Peripheral membrane protein</topology>
    </subcellularLocation>
</comment>
<dbReference type="InterPro" id="IPR003593">
    <property type="entry name" value="AAA+_ATPase"/>
</dbReference>
<comment type="similarity">
    <text evidence="2">Belongs to the ABC transporter superfamily.</text>
</comment>
<name>A0A261TC91_9BORD</name>
<dbReference type="CDD" id="cd03293">
    <property type="entry name" value="ABC_NrtD_SsuB_transporters"/>
    <property type="match status" value="1"/>
</dbReference>
<dbReference type="PROSITE" id="PS00211">
    <property type="entry name" value="ABC_TRANSPORTER_1"/>
    <property type="match status" value="1"/>
</dbReference>
<dbReference type="RefSeq" id="WP_094802588.1">
    <property type="nucleotide sequence ID" value="NZ_NEVN01000009.1"/>
</dbReference>
<evidence type="ECO:0000259" key="8">
    <source>
        <dbReference type="PROSITE" id="PS50893"/>
    </source>
</evidence>
<dbReference type="PANTHER" id="PTHR42788:SF7">
    <property type="entry name" value="NITRATE ABC TRANSPORTER ATP-BINDING PROTEIN"/>
    <property type="match status" value="1"/>
</dbReference>
<protein>
    <submittedName>
        <fullName evidence="9">Nitrate/sulfonate/bicarbonate ABC transporter ATP-binding protein</fullName>
    </submittedName>
</protein>
<dbReference type="Proteomes" id="UP000216913">
    <property type="component" value="Unassembled WGS sequence"/>
</dbReference>
<evidence type="ECO:0000256" key="4">
    <source>
        <dbReference type="ARBA" id="ARBA00022475"/>
    </source>
</evidence>
<dbReference type="InterPro" id="IPR050166">
    <property type="entry name" value="ABC_transporter_ATP-bind"/>
</dbReference>
<dbReference type="OrthoDB" id="8683598at2"/>
<keyword evidence="10" id="KW-1185">Reference proteome</keyword>
<evidence type="ECO:0000256" key="1">
    <source>
        <dbReference type="ARBA" id="ARBA00004202"/>
    </source>
</evidence>
<dbReference type="GO" id="GO:0005886">
    <property type="term" value="C:plasma membrane"/>
    <property type="evidence" value="ECO:0007669"/>
    <property type="project" value="UniProtKB-SubCell"/>
</dbReference>
<dbReference type="SMART" id="SM00382">
    <property type="entry name" value="AAA"/>
    <property type="match status" value="1"/>
</dbReference>
<keyword evidence="3" id="KW-0813">Transport</keyword>
<reference evidence="9 10" key="1">
    <citation type="submission" date="2017-05" db="EMBL/GenBank/DDBJ databases">
        <title>Complete and WGS of Bordetella genogroups.</title>
        <authorList>
            <person name="Spilker T."/>
            <person name="LiPuma J."/>
        </authorList>
    </citation>
    <scope>NUCLEOTIDE SEQUENCE [LARGE SCALE GENOMIC DNA]</scope>
    <source>
        <strain evidence="9 10">AU10456</strain>
    </source>
</reference>
<dbReference type="InterPro" id="IPR005890">
    <property type="entry name" value="NO3_transporter_ATP-bd-like"/>
</dbReference>
<dbReference type="PROSITE" id="PS50893">
    <property type="entry name" value="ABC_TRANSPORTER_2"/>
    <property type="match status" value="1"/>
</dbReference>
<organism evidence="9 10">
    <name type="scientific">Bordetella genomosp. 5</name>
    <dbReference type="NCBI Taxonomy" id="1395608"/>
    <lineage>
        <taxon>Bacteria</taxon>
        <taxon>Pseudomonadati</taxon>
        <taxon>Pseudomonadota</taxon>
        <taxon>Betaproteobacteria</taxon>
        <taxon>Burkholderiales</taxon>
        <taxon>Alcaligenaceae</taxon>
        <taxon>Bordetella</taxon>
    </lineage>
</organism>
<dbReference type="EMBL" id="NEVP01000011">
    <property type="protein sequence ID" value="OZI46710.1"/>
    <property type="molecule type" value="Genomic_DNA"/>
</dbReference>
<evidence type="ECO:0000313" key="10">
    <source>
        <dbReference type="Proteomes" id="UP000216913"/>
    </source>
</evidence>
<evidence type="ECO:0000256" key="5">
    <source>
        <dbReference type="ARBA" id="ARBA00022741"/>
    </source>
</evidence>
<evidence type="ECO:0000256" key="3">
    <source>
        <dbReference type="ARBA" id="ARBA00022448"/>
    </source>
</evidence>
<gene>
    <name evidence="9" type="ORF">CAL25_18655</name>
</gene>
<evidence type="ECO:0000256" key="6">
    <source>
        <dbReference type="ARBA" id="ARBA00022840"/>
    </source>
</evidence>
<dbReference type="Pfam" id="PF00005">
    <property type="entry name" value="ABC_tran"/>
    <property type="match status" value="1"/>
</dbReference>
<evidence type="ECO:0000256" key="7">
    <source>
        <dbReference type="ARBA" id="ARBA00023136"/>
    </source>
</evidence>
<keyword evidence="5" id="KW-0547">Nucleotide-binding</keyword>
<keyword evidence="4" id="KW-1003">Cell membrane</keyword>
<evidence type="ECO:0000256" key="2">
    <source>
        <dbReference type="ARBA" id="ARBA00005417"/>
    </source>
</evidence>
<dbReference type="InterPro" id="IPR003439">
    <property type="entry name" value="ABC_transporter-like_ATP-bd"/>
</dbReference>
<keyword evidence="7" id="KW-0472">Membrane</keyword>
<sequence length="262" mass="28879">MSTSFLQVQGLAKRYPGRGGKPQAPVFDQIDFGIERGEFVSVIGHSGCGKTTILNILAGIDEASDGVVIMDGREIAGPSLARGVVFQAHALLPWLTALENVAFGVRSRWPEKSREAVREHSVRYLEMVGLKHALDKRPSELSGGMKQRVGIARAFAIQPKMLLLDEPFGALDALTRGTIQDELRAIVSSTQQTVFMITHDVDEAILLSDRILLMSAGPHARIADTVTVDLPRDRTRASLHHEPRYYEIRNHLVDFLVDKAAH</sequence>
<dbReference type="InterPro" id="IPR017871">
    <property type="entry name" value="ABC_transporter-like_CS"/>
</dbReference>
<dbReference type="GO" id="GO:0005524">
    <property type="term" value="F:ATP binding"/>
    <property type="evidence" value="ECO:0007669"/>
    <property type="project" value="UniProtKB-KW"/>
</dbReference>
<feature type="domain" description="ABC transporter" evidence="8">
    <location>
        <begin position="6"/>
        <end position="241"/>
    </location>
</feature>
<proteinExistence type="inferred from homology"/>
<accession>A0A261TC91</accession>
<keyword evidence="6 9" id="KW-0067">ATP-binding</keyword>
<dbReference type="GO" id="GO:0015112">
    <property type="term" value="F:nitrate transmembrane transporter activity"/>
    <property type="evidence" value="ECO:0007669"/>
    <property type="project" value="InterPro"/>
</dbReference>
<dbReference type="AlphaFoldDB" id="A0A261TC91"/>